<organism evidence="10 11">
    <name type="scientific">Streptomyces thermolineatus</name>
    <dbReference type="NCBI Taxonomy" id="44033"/>
    <lineage>
        <taxon>Bacteria</taxon>
        <taxon>Bacillati</taxon>
        <taxon>Actinomycetota</taxon>
        <taxon>Actinomycetes</taxon>
        <taxon>Kitasatosporales</taxon>
        <taxon>Streptomycetaceae</taxon>
        <taxon>Streptomyces</taxon>
    </lineage>
</organism>
<evidence type="ECO:0000256" key="5">
    <source>
        <dbReference type="ARBA" id="ARBA00030755"/>
    </source>
</evidence>
<evidence type="ECO:0000256" key="6">
    <source>
        <dbReference type="ARBA" id="ARBA00040529"/>
    </source>
</evidence>
<dbReference type="PIRSF" id="PIRSF000429">
    <property type="entry name" value="Ac-CoA_Ac_transf"/>
    <property type="match status" value="1"/>
</dbReference>
<gene>
    <name evidence="10" type="ORF">GCM10010406_51440</name>
</gene>
<comment type="caution">
    <text evidence="10">The sequence shown here is derived from an EMBL/GenBank/DDBJ whole genome shotgun (WGS) entry which is preliminary data.</text>
</comment>
<protein>
    <recommendedName>
        <fullName evidence="6">Probable acetyl-CoA acetyltransferase</fullName>
        <ecNumber evidence="2">2.3.1.9</ecNumber>
    </recommendedName>
    <alternativeName>
        <fullName evidence="5">Acetoacetyl-CoA thiolase</fullName>
    </alternativeName>
</protein>
<name>A0ABP6A0V3_9ACTN</name>
<evidence type="ECO:0000313" key="10">
    <source>
        <dbReference type="EMBL" id="GAA2508654.1"/>
    </source>
</evidence>
<evidence type="ECO:0000256" key="4">
    <source>
        <dbReference type="ARBA" id="ARBA00023315"/>
    </source>
</evidence>
<dbReference type="PROSITE" id="PS00737">
    <property type="entry name" value="THIOLASE_2"/>
    <property type="match status" value="1"/>
</dbReference>
<evidence type="ECO:0000256" key="1">
    <source>
        <dbReference type="ARBA" id="ARBA00010982"/>
    </source>
</evidence>
<dbReference type="EC" id="2.3.1.9" evidence="2"/>
<comment type="similarity">
    <text evidence="1 7">Belongs to the thiolase-like superfamily. Thiolase family.</text>
</comment>
<feature type="domain" description="Thiolase C-terminal" evidence="9">
    <location>
        <begin position="301"/>
        <end position="421"/>
    </location>
</feature>
<dbReference type="Pfam" id="PF02803">
    <property type="entry name" value="Thiolase_C"/>
    <property type="match status" value="1"/>
</dbReference>
<evidence type="ECO:0000256" key="7">
    <source>
        <dbReference type="RuleBase" id="RU003557"/>
    </source>
</evidence>
<dbReference type="NCBIfam" id="TIGR01930">
    <property type="entry name" value="AcCoA-C-Actrans"/>
    <property type="match status" value="1"/>
</dbReference>
<sequence>MHRSAGRPPPSGREAVSEEVYLVDGARTPQGRYGGALAGVRPDDLAALVVGEAVRRSAVPADAVDEVVLGAANQAGEDNRNVARMAVLLAGLPHTVPGYTVNRLCASGLTAVASAAQAIRAGEADVVVAGGVESMTRAPWVVEKPGTPWSKPGQMHDTSLGWRFTNPRFTASDRAVPAGAGPETAKVALSMGETAEEVAALDGITRADSDAFALRSHRRAVAAREAGHFDREIVPVPVGDGLVEHDEGPRPSTTSEKLGSLRTIFRKDGVVTAGSSSPLSDGAAALVVAGAAAVERYGLVPRARIVTSASAGVQPHLMGLGPVPATEKALARAGWQAGDLGAVELNEAFAVQALAVVRRLGLDEEKVNADGGAIALGHPLGCSGARILLTLLGRMEREGARRGLATLCVGVGQGVAMLVERV</sequence>
<dbReference type="Proteomes" id="UP001501358">
    <property type="component" value="Unassembled WGS sequence"/>
</dbReference>
<dbReference type="PANTHER" id="PTHR18919:SF107">
    <property type="entry name" value="ACETYL-COA ACETYLTRANSFERASE, CYTOSOLIC"/>
    <property type="match status" value="1"/>
</dbReference>
<keyword evidence="11" id="KW-1185">Reference proteome</keyword>
<dbReference type="InterPro" id="IPR016039">
    <property type="entry name" value="Thiolase-like"/>
</dbReference>
<dbReference type="EMBL" id="BAAATA010000045">
    <property type="protein sequence ID" value="GAA2508654.1"/>
    <property type="molecule type" value="Genomic_DNA"/>
</dbReference>
<keyword evidence="4 7" id="KW-0012">Acyltransferase</keyword>
<dbReference type="InterPro" id="IPR020615">
    <property type="entry name" value="Thiolase_acyl_enz_int_AS"/>
</dbReference>
<reference evidence="11" key="1">
    <citation type="journal article" date="2019" name="Int. J. Syst. Evol. Microbiol.">
        <title>The Global Catalogue of Microorganisms (GCM) 10K type strain sequencing project: providing services to taxonomists for standard genome sequencing and annotation.</title>
        <authorList>
            <consortium name="The Broad Institute Genomics Platform"/>
            <consortium name="The Broad Institute Genome Sequencing Center for Infectious Disease"/>
            <person name="Wu L."/>
            <person name="Ma J."/>
        </authorList>
    </citation>
    <scope>NUCLEOTIDE SEQUENCE [LARGE SCALE GENOMIC DNA]</scope>
    <source>
        <strain evidence="11">JCM 6307</strain>
    </source>
</reference>
<keyword evidence="3 7" id="KW-0808">Transferase</keyword>
<dbReference type="Gene3D" id="3.40.47.10">
    <property type="match status" value="1"/>
</dbReference>
<dbReference type="PANTHER" id="PTHR18919">
    <property type="entry name" value="ACETYL-COA C-ACYLTRANSFERASE"/>
    <property type="match status" value="1"/>
</dbReference>
<dbReference type="InterPro" id="IPR002155">
    <property type="entry name" value="Thiolase"/>
</dbReference>
<evidence type="ECO:0000259" key="9">
    <source>
        <dbReference type="Pfam" id="PF02803"/>
    </source>
</evidence>
<dbReference type="Pfam" id="PF00108">
    <property type="entry name" value="Thiolase_N"/>
    <property type="match status" value="1"/>
</dbReference>
<dbReference type="SUPFAM" id="SSF53901">
    <property type="entry name" value="Thiolase-like"/>
    <property type="match status" value="2"/>
</dbReference>
<evidence type="ECO:0000313" key="11">
    <source>
        <dbReference type="Proteomes" id="UP001501358"/>
    </source>
</evidence>
<feature type="domain" description="Thiolase N-terminal" evidence="8">
    <location>
        <begin position="20"/>
        <end position="289"/>
    </location>
</feature>
<dbReference type="PROSITE" id="PS00098">
    <property type="entry name" value="THIOLASE_1"/>
    <property type="match status" value="1"/>
</dbReference>
<evidence type="ECO:0000259" key="8">
    <source>
        <dbReference type="Pfam" id="PF00108"/>
    </source>
</evidence>
<evidence type="ECO:0000256" key="3">
    <source>
        <dbReference type="ARBA" id="ARBA00022679"/>
    </source>
</evidence>
<accession>A0ABP6A0V3</accession>
<dbReference type="InterPro" id="IPR020617">
    <property type="entry name" value="Thiolase_C"/>
</dbReference>
<dbReference type="CDD" id="cd00751">
    <property type="entry name" value="thiolase"/>
    <property type="match status" value="1"/>
</dbReference>
<dbReference type="InterPro" id="IPR020610">
    <property type="entry name" value="Thiolase_AS"/>
</dbReference>
<dbReference type="PROSITE" id="PS00099">
    <property type="entry name" value="THIOLASE_3"/>
    <property type="match status" value="1"/>
</dbReference>
<dbReference type="InterPro" id="IPR020616">
    <property type="entry name" value="Thiolase_N"/>
</dbReference>
<evidence type="ECO:0000256" key="2">
    <source>
        <dbReference type="ARBA" id="ARBA00012705"/>
    </source>
</evidence>
<proteinExistence type="inferred from homology"/>
<dbReference type="InterPro" id="IPR020613">
    <property type="entry name" value="Thiolase_CS"/>
</dbReference>